<dbReference type="InterPro" id="IPR017441">
    <property type="entry name" value="Protein_kinase_ATP_BS"/>
</dbReference>
<name>A0A0V1EZ55_TRIPS</name>
<comment type="catalytic activity">
    <reaction evidence="7">
        <text>L-threonyl-[protein] + ATP = O-phospho-L-threonyl-[protein] + ADP + H(+)</text>
        <dbReference type="Rhea" id="RHEA:46608"/>
        <dbReference type="Rhea" id="RHEA-COMP:11060"/>
        <dbReference type="Rhea" id="RHEA-COMP:11605"/>
        <dbReference type="ChEBI" id="CHEBI:15378"/>
        <dbReference type="ChEBI" id="CHEBI:30013"/>
        <dbReference type="ChEBI" id="CHEBI:30616"/>
        <dbReference type="ChEBI" id="CHEBI:61977"/>
        <dbReference type="ChEBI" id="CHEBI:456216"/>
        <dbReference type="EC" id="2.7.11.1"/>
    </reaction>
</comment>
<organism evidence="11 13">
    <name type="scientific">Trichinella pseudospiralis</name>
    <name type="common">Parasitic roundworm</name>
    <dbReference type="NCBI Taxonomy" id="6337"/>
    <lineage>
        <taxon>Eukaryota</taxon>
        <taxon>Metazoa</taxon>
        <taxon>Ecdysozoa</taxon>
        <taxon>Nematoda</taxon>
        <taxon>Enoplea</taxon>
        <taxon>Dorylaimia</taxon>
        <taxon>Trichinellida</taxon>
        <taxon>Trichinellidae</taxon>
        <taxon>Trichinella</taxon>
    </lineage>
</organism>
<accession>A0A0V1EZ55</accession>
<dbReference type="EC" id="2.7.11.1" evidence="1"/>
<protein>
    <recommendedName>
        <fullName evidence="1">non-specific serine/threonine protein kinase</fullName>
        <ecNumber evidence="1">2.7.11.1</ecNumber>
    </recommendedName>
</protein>
<evidence type="ECO:0000256" key="9">
    <source>
        <dbReference type="PROSITE-ProRule" id="PRU10141"/>
    </source>
</evidence>
<dbReference type="Gene3D" id="1.10.510.10">
    <property type="entry name" value="Transferase(Phosphotransferase) domain 1"/>
    <property type="match status" value="1"/>
</dbReference>
<comment type="catalytic activity">
    <reaction evidence="8">
        <text>L-seryl-[protein] + ATP = O-phospho-L-seryl-[protein] + ADP + H(+)</text>
        <dbReference type="Rhea" id="RHEA:17989"/>
        <dbReference type="Rhea" id="RHEA-COMP:9863"/>
        <dbReference type="Rhea" id="RHEA-COMP:11604"/>
        <dbReference type="ChEBI" id="CHEBI:15378"/>
        <dbReference type="ChEBI" id="CHEBI:29999"/>
        <dbReference type="ChEBI" id="CHEBI:30616"/>
        <dbReference type="ChEBI" id="CHEBI:83421"/>
        <dbReference type="ChEBI" id="CHEBI:456216"/>
        <dbReference type="EC" id="2.7.11.1"/>
    </reaction>
</comment>
<evidence type="ECO:0000256" key="6">
    <source>
        <dbReference type="ARBA" id="ARBA00022840"/>
    </source>
</evidence>
<dbReference type="EMBL" id="JYDV01000002">
    <property type="protein sequence ID" value="KRZ45628.1"/>
    <property type="molecule type" value="Genomic_DNA"/>
</dbReference>
<dbReference type="Pfam" id="PF00069">
    <property type="entry name" value="Pkinase"/>
    <property type="match status" value="1"/>
</dbReference>
<evidence type="ECO:0000256" key="3">
    <source>
        <dbReference type="ARBA" id="ARBA00022679"/>
    </source>
</evidence>
<dbReference type="Proteomes" id="UP000054826">
    <property type="component" value="Unassembled WGS sequence"/>
</dbReference>
<evidence type="ECO:0000256" key="5">
    <source>
        <dbReference type="ARBA" id="ARBA00022777"/>
    </source>
</evidence>
<dbReference type="SUPFAM" id="SSF56112">
    <property type="entry name" value="Protein kinase-like (PK-like)"/>
    <property type="match status" value="1"/>
</dbReference>
<dbReference type="InterPro" id="IPR052239">
    <property type="entry name" value="Ser/Thr-specific_kinases"/>
</dbReference>
<reference evidence="13 14" key="1">
    <citation type="submission" date="2015-01" db="EMBL/GenBank/DDBJ databases">
        <title>Evolution of Trichinella species and genotypes.</title>
        <authorList>
            <person name="Korhonen P.K."/>
            <person name="Edoardo P."/>
            <person name="Giuseppe L.R."/>
            <person name="Gasser R.B."/>
        </authorList>
    </citation>
    <scope>NUCLEOTIDE SEQUENCE [LARGE SCALE GENOMIC DNA]</scope>
    <source>
        <strain evidence="11">ISS13</strain>
        <strain evidence="12">ISS176</strain>
    </source>
</reference>
<keyword evidence="6 9" id="KW-0067">ATP-binding</keyword>
<dbReference type="GO" id="GO:0005524">
    <property type="term" value="F:ATP binding"/>
    <property type="evidence" value="ECO:0007669"/>
    <property type="project" value="UniProtKB-UniRule"/>
</dbReference>
<dbReference type="PROSITE" id="PS00107">
    <property type="entry name" value="PROTEIN_KINASE_ATP"/>
    <property type="match status" value="1"/>
</dbReference>
<evidence type="ECO:0000313" key="12">
    <source>
        <dbReference type="EMBL" id="KRZ45628.1"/>
    </source>
</evidence>
<dbReference type="AlphaFoldDB" id="A0A0V1EZ55"/>
<dbReference type="PANTHER" id="PTHR45998">
    <property type="entry name" value="SERINE/THREONINE-PROTEIN KINASE 16"/>
    <property type="match status" value="1"/>
</dbReference>
<proteinExistence type="predicted"/>
<dbReference type="GO" id="GO:0005794">
    <property type="term" value="C:Golgi apparatus"/>
    <property type="evidence" value="ECO:0007669"/>
    <property type="project" value="TreeGrafter"/>
</dbReference>
<dbReference type="PROSITE" id="PS50011">
    <property type="entry name" value="PROTEIN_KINASE_DOM"/>
    <property type="match status" value="1"/>
</dbReference>
<evidence type="ECO:0000313" key="11">
    <source>
        <dbReference type="EMBL" id="KRY79006.1"/>
    </source>
</evidence>
<comment type="caution">
    <text evidence="11">The sequence shown here is derived from an EMBL/GenBank/DDBJ whole genome shotgun (WGS) entry which is preliminary data.</text>
</comment>
<feature type="binding site" evidence="9">
    <location>
        <position position="107"/>
    </location>
    <ligand>
        <name>ATP</name>
        <dbReference type="ChEBI" id="CHEBI:30616"/>
    </ligand>
</feature>
<sequence length="371" mass="42869">MIIKFNSFSIYWKLIASSQSESRGNLHFINRRFLLTRKEEPCNNDSIYRAIVRMSCVWLDMFRCMNNAELVTFNERVFRIRKRLGEGAFSFVYLVQERSTGKLYAMKRIVCHDAVEQRNVENEVKLYELLDRCPNVISCEDFSIGPAAAYEAAIHGQGDELSCDKMVEINILLPYYKRGTIQDELDWRKISGDFMAETRLLSLFNDICNGLNALHSLTPQPYAHRDLRPANVLLNDDDSAVLMDLGSARLAEFTVVNECRARQLQDYAAEHCSMYYRAPELFAPNVGDKLDERSDIWSLGCLLYALCFWESPFEYTFDKGDSLMLAVLSANYRIPTKSPYSKTVHDLLKFMLEPDISRRPRLSAVMERLKS</sequence>
<dbReference type="InterPro" id="IPR020635">
    <property type="entry name" value="Tyr_kinase_cat_dom"/>
</dbReference>
<dbReference type="EMBL" id="JYDR01000002">
    <property type="protein sequence ID" value="KRY79006.1"/>
    <property type="molecule type" value="Genomic_DNA"/>
</dbReference>
<evidence type="ECO:0000313" key="14">
    <source>
        <dbReference type="Proteomes" id="UP000054826"/>
    </source>
</evidence>
<dbReference type="SMART" id="SM00219">
    <property type="entry name" value="TyrKc"/>
    <property type="match status" value="1"/>
</dbReference>
<dbReference type="InterPro" id="IPR011009">
    <property type="entry name" value="Kinase-like_dom_sf"/>
</dbReference>
<evidence type="ECO:0000256" key="8">
    <source>
        <dbReference type="ARBA" id="ARBA00048679"/>
    </source>
</evidence>
<evidence type="ECO:0000313" key="13">
    <source>
        <dbReference type="Proteomes" id="UP000054632"/>
    </source>
</evidence>
<evidence type="ECO:0000256" key="2">
    <source>
        <dbReference type="ARBA" id="ARBA00022527"/>
    </source>
</evidence>
<keyword evidence="4 9" id="KW-0547">Nucleotide-binding</keyword>
<keyword evidence="3" id="KW-0808">Transferase</keyword>
<keyword evidence="5 11" id="KW-0418">Kinase</keyword>
<dbReference type="PANTHER" id="PTHR45998:SF2">
    <property type="entry name" value="SERINE_THREONINE-PROTEIN KINASE 16"/>
    <property type="match status" value="1"/>
</dbReference>
<keyword evidence="2" id="KW-0723">Serine/threonine-protein kinase</keyword>
<evidence type="ECO:0000256" key="4">
    <source>
        <dbReference type="ARBA" id="ARBA00022741"/>
    </source>
</evidence>
<gene>
    <name evidence="11" type="primary">Stk16</name>
    <name evidence="11" type="ORF">T4A_7901</name>
    <name evidence="12" type="ORF">T4C_6428</name>
</gene>
<evidence type="ECO:0000256" key="7">
    <source>
        <dbReference type="ARBA" id="ARBA00047899"/>
    </source>
</evidence>
<evidence type="ECO:0000259" key="10">
    <source>
        <dbReference type="PROSITE" id="PS50011"/>
    </source>
</evidence>
<dbReference type="Proteomes" id="UP000054632">
    <property type="component" value="Unassembled WGS sequence"/>
</dbReference>
<feature type="domain" description="Protein kinase" evidence="10">
    <location>
        <begin position="78"/>
        <end position="371"/>
    </location>
</feature>
<evidence type="ECO:0000256" key="1">
    <source>
        <dbReference type="ARBA" id="ARBA00012513"/>
    </source>
</evidence>
<dbReference type="GO" id="GO:0004674">
    <property type="term" value="F:protein serine/threonine kinase activity"/>
    <property type="evidence" value="ECO:0007669"/>
    <property type="project" value="UniProtKB-KW"/>
</dbReference>
<dbReference type="InterPro" id="IPR000719">
    <property type="entry name" value="Prot_kinase_dom"/>
</dbReference>
<dbReference type="GO" id="GO:0004713">
    <property type="term" value="F:protein tyrosine kinase activity"/>
    <property type="evidence" value="ECO:0007669"/>
    <property type="project" value="InterPro"/>
</dbReference>